<dbReference type="AlphaFoldDB" id="A0A4R2JU95"/>
<name>A0A4R2JU95_9PSEU</name>
<evidence type="ECO:0000256" key="6">
    <source>
        <dbReference type="ARBA" id="ARBA00022989"/>
    </source>
</evidence>
<dbReference type="OrthoDB" id="5245163at2"/>
<protein>
    <recommendedName>
        <fullName evidence="9">Sec-independent protein translocase protein TatA</fullName>
    </recommendedName>
</protein>
<dbReference type="GO" id="GO:0008320">
    <property type="term" value="F:protein transmembrane transporter activity"/>
    <property type="evidence" value="ECO:0007669"/>
    <property type="project" value="UniProtKB-UniRule"/>
</dbReference>
<keyword evidence="8 9" id="KW-0472">Membrane</keyword>
<dbReference type="Pfam" id="PF02416">
    <property type="entry name" value="TatA_B_E"/>
    <property type="match status" value="1"/>
</dbReference>
<organism evidence="11 12">
    <name type="scientific">Actinocrispum wychmicini</name>
    <dbReference type="NCBI Taxonomy" id="1213861"/>
    <lineage>
        <taxon>Bacteria</taxon>
        <taxon>Bacillati</taxon>
        <taxon>Actinomycetota</taxon>
        <taxon>Actinomycetes</taxon>
        <taxon>Pseudonocardiales</taxon>
        <taxon>Pseudonocardiaceae</taxon>
        <taxon>Actinocrispum</taxon>
    </lineage>
</organism>
<dbReference type="GO" id="GO:0033281">
    <property type="term" value="C:TAT protein transport complex"/>
    <property type="evidence" value="ECO:0007669"/>
    <property type="project" value="UniProtKB-UniRule"/>
</dbReference>
<evidence type="ECO:0000313" key="12">
    <source>
        <dbReference type="Proteomes" id="UP000295680"/>
    </source>
</evidence>
<evidence type="ECO:0000256" key="4">
    <source>
        <dbReference type="ARBA" id="ARBA00022692"/>
    </source>
</evidence>
<comment type="function">
    <text evidence="9">Part of the twin-arginine translocation (Tat) system that transports large folded proteins containing a characteristic twin-arginine motif in their signal peptide across membranes. TatA could form the protein-conducting channel of the Tat system.</text>
</comment>
<evidence type="ECO:0000256" key="10">
    <source>
        <dbReference type="SAM" id="MobiDB-lite"/>
    </source>
</evidence>
<evidence type="ECO:0000313" key="11">
    <source>
        <dbReference type="EMBL" id="TCO60878.1"/>
    </source>
</evidence>
<proteinExistence type="inferred from homology"/>
<dbReference type="GO" id="GO:0043953">
    <property type="term" value="P:protein transport by the Tat complex"/>
    <property type="evidence" value="ECO:0007669"/>
    <property type="project" value="UniProtKB-UniRule"/>
</dbReference>
<comment type="similarity">
    <text evidence="9">Belongs to the TatA/E family.</text>
</comment>
<evidence type="ECO:0000256" key="9">
    <source>
        <dbReference type="HAMAP-Rule" id="MF_00236"/>
    </source>
</evidence>
<evidence type="ECO:0000256" key="3">
    <source>
        <dbReference type="ARBA" id="ARBA00022475"/>
    </source>
</evidence>
<dbReference type="NCBIfam" id="NF001854">
    <property type="entry name" value="PRK00575.1"/>
    <property type="match status" value="1"/>
</dbReference>
<keyword evidence="7 9" id="KW-0811">Translocation</keyword>
<dbReference type="HAMAP" id="MF_00236">
    <property type="entry name" value="TatA_E"/>
    <property type="match status" value="1"/>
</dbReference>
<evidence type="ECO:0000256" key="1">
    <source>
        <dbReference type="ARBA" id="ARBA00004162"/>
    </source>
</evidence>
<keyword evidence="2 9" id="KW-0813">Transport</keyword>
<evidence type="ECO:0000256" key="7">
    <source>
        <dbReference type="ARBA" id="ARBA00023010"/>
    </source>
</evidence>
<dbReference type="InterPro" id="IPR003369">
    <property type="entry name" value="TatA/B/E"/>
</dbReference>
<reference evidence="11 12" key="1">
    <citation type="submission" date="2019-03" db="EMBL/GenBank/DDBJ databases">
        <title>Genomic Encyclopedia of Type Strains, Phase IV (KMG-IV): sequencing the most valuable type-strain genomes for metagenomic binning, comparative biology and taxonomic classification.</title>
        <authorList>
            <person name="Goeker M."/>
        </authorList>
    </citation>
    <scope>NUCLEOTIDE SEQUENCE [LARGE SCALE GENOMIC DNA]</scope>
    <source>
        <strain evidence="11 12">DSM 45934</strain>
    </source>
</reference>
<keyword evidence="5 9" id="KW-0653">Protein transport</keyword>
<dbReference type="Proteomes" id="UP000295680">
    <property type="component" value="Unassembled WGS sequence"/>
</dbReference>
<comment type="subcellular location">
    <subcellularLocation>
        <location evidence="1 9">Cell membrane</location>
        <topology evidence="1 9">Single-pass membrane protein</topology>
    </subcellularLocation>
</comment>
<dbReference type="PANTHER" id="PTHR42982">
    <property type="entry name" value="SEC-INDEPENDENT PROTEIN TRANSLOCASE PROTEIN TATA"/>
    <property type="match status" value="1"/>
</dbReference>
<dbReference type="PANTHER" id="PTHR42982:SF8">
    <property type="entry name" value="SEC-INDEPENDENT PROTEIN TRANSLOCASE PROTEIN TATA"/>
    <property type="match status" value="1"/>
</dbReference>
<dbReference type="RefSeq" id="WP_132116180.1">
    <property type="nucleotide sequence ID" value="NZ_SLWS01000003.1"/>
</dbReference>
<comment type="subunit">
    <text evidence="9">The Tat system comprises two distinct complexes: a TatABC complex, containing multiple copies of TatA, TatB and TatC subunits, and a separate TatA complex, containing only TatA subunits. Substrates initially bind to the TatABC complex, which probably triggers association of the separate TatA complex to form the active translocon.</text>
</comment>
<evidence type="ECO:0000256" key="2">
    <source>
        <dbReference type="ARBA" id="ARBA00022448"/>
    </source>
</evidence>
<evidence type="ECO:0000256" key="8">
    <source>
        <dbReference type="ARBA" id="ARBA00023136"/>
    </source>
</evidence>
<dbReference type="NCBIfam" id="TIGR01411">
    <property type="entry name" value="tatAE"/>
    <property type="match status" value="1"/>
</dbReference>
<keyword evidence="12" id="KW-1185">Reference proteome</keyword>
<feature type="transmembrane region" description="Helical" evidence="9">
    <location>
        <begin position="6"/>
        <end position="24"/>
    </location>
</feature>
<evidence type="ECO:0000256" key="5">
    <source>
        <dbReference type="ARBA" id="ARBA00022927"/>
    </source>
</evidence>
<feature type="compositionally biased region" description="Low complexity" evidence="10">
    <location>
        <begin position="58"/>
        <end position="68"/>
    </location>
</feature>
<feature type="region of interest" description="Disordered" evidence="10">
    <location>
        <begin position="46"/>
        <end position="77"/>
    </location>
</feature>
<keyword evidence="3 9" id="KW-1003">Cell membrane</keyword>
<dbReference type="EMBL" id="SLWS01000003">
    <property type="protein sequence ID" value="TCO60878.1"/>
    <property type="molecule type" value="Genomic_DNA"/>
</dbReference>
<sequence>MNFANGLGWPHLLILCIVVLLVFGSKRLPDTARSVGRSLRILKAETKGLRKDDEEEPPASTSASASTDDQARLARMQQQVEDLRTQLAARQGHD</sequence>
<dbReference type="InterPro" id="IPR006312">
    <property type="entry name" value="TatA/E"/>
</dbReference>
<gene>
    <name evidence="9" type="primary">tatA</name>
    <name evidence="11" type="ORF">EV192_103460</name>
</gene>
<comment type="caution">
    <text evidence="11">The sequence shown here is derived from an EMBL/GenBank/DDBJ whole genome shotgun (WGS) entry which is preliminary data.</text>
</comment>
<dbReference type="Gene3D" id="1.20.5.3310">
    <property type="match status" value="1"/>
</dbReference>
<accession>A0A4R2JU95</accession>
<keyword evidence="4 9" id="KW-0812">Transmembrane</keyword>
<keyword evidence="6 9" id="KW-1133">Transmembrane helix</keyword>